<proteinExistence type="predicted"/>
<keyword evidence="2" id="KW-1185">Reference proteome</keyword>
<dbReference type="EMBL" id="AP014564">
    <property type="protein sequence ID" value="BAV95113.1"/>
    <property type="molecule type" value="Genomic_DNA"/>
</dbReference>
<evidence type="ECO:0000313" key="2">
    <source>
        <dbReference type="Proteomes" id="UP000243197"/>
    </source>
</evidence>
<protein>
    <submittedName>
        <fullName evidence="1">Uncharacterized protein</fullName>
    </submittedName>
</protein>
<dbReference type="KEGG" id="ise:JBKA6_1100"/>
<accession>A0A1J1DYY5</accession>
<evidence type="ECO:0000313" key="1">
    <source>
        <dbReference type="EMBL" id="BAV95113.1"/>
    </source>
</evidence>
<dbReference type="Proteomes" id="UP000243197">
    <property type="component" value="Chromosome"/>
</dbReference>
<organism evidence="1 2">
    <name type="scientific">Ichthyobacterium seriolicida</name>
    <dbReference type="NCBI Taxonomy" id="242600"/>
    <lineage>
        <taxon>Bacteria</taxon>
        <taxon>Pseudomonadati</taxon>
        <taxon>Bacteroidota</taxon>
        <taxon>Flavobacteriia</taxon>
        <taxon>Flavobacteriales</taxon>
        <taxon>Ichthyobacteriaceae</taxon>
        <taxon>Ichthyobacterium</taxon>
    </lineage>
</organism>
<reference evidence="1 2" key="1">
    <citation type="submission" date="2014-03" db="EMBL/GenBank/DDBJ databases">
        <title>complete genome sequence of Flavobacteriaceae bacterium JBKA-6.</title>
        <authorList>
            <person name="Takano T."/>
            <person name="Nakamura Y."/>
            <person name="Takuma S."/>
            <person name="Yasuike M."/>
            <person name="Matsuyama T."/>
            <person name="Sakai T."/>
            <person name="Fujiwara A."/>
            <person name="Kimoto K."/>
            <person name="Fukuda Y."/>
            <person name="Kondo H."/>
            <person name="Hirono I."/>
            <person name="Nakayasu C."/>
        </authorList>
    </citation>
    <scope>NUCLEOTIDE SEQUENCE [LARGE SCALE GENOMIC DNA]</scope>
    <source>
        <strain evidence="1 2">JBKA-6</strain>
    </source>
</reference>
<name>A0A1J1DYY5_9FLAO</name>
<gene>
    <name evidence="1" type="ORF">JBKA6_1100</name>
</gene>
<sequence>MRSPNILFNIESVTFEFFKIQEIEGIQVPILMSMGITID</sequence>
<dbReference type="AlphaFoldDB" id="A0A1J1DYY5"/>